<evidence type="ECO:0000313" key="4">
    <source>
        <dbReference type="Proteomes" id="UP000184513"/>
    </source>
</evidence>
<dbReference type="RefSeq" id="WP_143155928.1">
    <property type="nucleotide sequence ID" value="NZ_FRCY01000003.1"/>
</dbReference>
<keyword evidence="4" id="KW-1185">Reference proteome</keyword>
<organism evidence="3 4">
    <name type="scientific">Cyclobacterium lianum</name>
    <dbReference type="NCBI Taxonomy" id="388280"/>
    <lineage>
        <taxon>Bacteria</taxon>
        <taxon>Pseudomonadati</taxon>
        <taxon>Bacteroidota</taxon>
        <taxon>Cytophagia</taxon>
        <taxon>Cytophagales</taxon>
        <taxon>Cyclobacteriaceae</taxon>
        <taxon>Cyclobacterium</taxon>
    </lineage>
</organism>
<name>A0A1M7LMS8_9BACT</name>
<dbReference type="STRING" id="388280.SAMN04488057_103344"/>
<accession>A0A1M7LMS8</accession>
<evidence type="ECO:0000256" key="2">
    <source>
        <dbReference type="SAM" id="Phobius"/>
    </source>
</evidence>
<dbReference type="Proteomes" id="UP000184513">
    <property type="component" value="Unassembled WGS sequence"/>
</dbReference>
<dbReference type="AlphaFoldDB" id="A0A1M7LMS8"/>
<keyword evidence="2" id="KW-1133">Transmembrane helix</keyword>
<keyword evidence="2" id="KW-0812">Transmembrane</keyword>
<keyword evidence="2" id="KW-0472">Membrane</keyword>
<evidence type="ECO:0000256" key="1">
    <source>
        <dbReference type="SAM" id="Coils"/>
    </source>
</evidence>
<reference evidence="3 4" key="1">
    <citation type="submission" date="2016-11" db="EMBL/GenBank/DDBJ databases">
        <authorList>
            <person name="Jaros S."/>
            <person name="Januszkiewicz K."/>
            <person name="Wedrychowicz H."/>
        </authorList>
    </citation>
    <scope>NUCLEOTIDE SEQUENCE [LARGE SCALE GENOMIC DNA]</scope>
    <source>
        <strain evidence="3 4">CGMCC 1.6102</strain>
    </source>
</reference>
<feature type="transmembrane region" description="Helical" evidence="2">
    <location>
        <begin position="71"/>
        <end position="90"/>
    </location>
</feature>
<gene>
    <name evidence="3" type="ORF">SAMN04488057_103344</name>
</gene>
<protein>
    <submittedName>
        <fullName evidence="3">Uncharacterized protein</fullName>
    </submittedName>
</protein>
<keyword evidence="1" id="KW-0175">Coiled coil</keyword>
<feature type="coiled-coil region" evidence="1">
    <location>
        <begin position="100"/>
        <end position="132"/>
    </location>
</feature>
<sequence length="289" mass="33827">MEKLQLHYYLENDSHSFNAFVRNKAELELLRLIIYISKELKYDFEIEIEALEEGGIKEFIKFLNKKRNKNLLIAVTYFGGIFTNILTNVVSDFISENDKLENLQIEVLEMQKILLNKEIEKLNQVNTEVEKNDSLNKIIGYFLLDGKVKVLKSNFYEYLDMENKITQISTLELDAENKPVSEEKFVPKSKFKQFIVDEIELEPKIIDDAEVEIISPVFKKGNDSWKGYFDSEPIDFKIGDVDFKQNVLNRKISFTTGTIILCRLEIKHVLDKKGEPKIKSRYAYDIKVK</sequence>
<evidence type="ECO:0000313" key="3">
    <source>
        <dbReference type="EMBL" id="SHM79300.1"/>
    </source>
</evidence>
<dbReference type="EMBL" id="FRCY01000003">
    <property type="protein sequence ID" value="SHM79300.1"/>
    <property type="molecule type" value="Genomic_DNA"/>
</dbReference>
<dbReference type="OrthoDB" id="1091280at2"/>
<proteinExistence type="predicted"/>